<evidence type="ECO:0000256" key="1">
    <source>
        <dbReference type="PIRSR" id="PIRSR000808-1"/>
    </source>
</evidence>
<reference evidence="3 4" key="1">
    <citation type="journal article" date="2016" name="Nat. Commun.">
        <title>Thousands of microbial genomes shed light on interconnected biogeochemical processes in an aquifer system.</title>
        <authorList>
            <person name="Anantharaman K."/>
            <person name="Brown C.T."/>
            <person name="Hug L.A."/>
            <person name="Sharon I."/>
            <person name="Castelle C.J."/>
            <person name="Probst A.J."/>
            <person name="Thomas B.C."/>
            <person name="Singh A."/>
            <person name="Wilkins M.J."/>
            <person name="Karaoz U."/>
            <person name="Brodie E.L."/>
            <person name="Williams K.H."/>
            <person name="Hubbard S.S."/>
            <person name="Banfield J.F."/>
        </authorList>
    </citation>
    <scope>NUCLEOTIDE SEQUENCE [LARGE SCALE GENOMIC DNA]</scope>
</reference>
<proteinExistence type="predicted"/>
<dbReference type="Gene3D" id="3.30.428.10">
    <property type="entry name" value="HIT-like"/>
    <property type="match status" value="2"/>
</dbReference>
<dbReference type="InterPro" id="IPR053177">
    <property type="entry name" value="ADP-glucose_phosphorylase"/>
</dbReference>
<protein>
    <recommendedName>
        <fullName evidence="2">DUF4921 domain-containing protein</fullName>
    </recommendedName>
</protein>
<dbReference type="Proteomes" id="UP000176349">
    <property type="component" value="Unassembled WGS sequence"/>
</dbReference>
<evidence type="ECO:0000259" key="2">
    <source>
        <dbReference type="Pfam" id="PF16268"/>
    </source>
</evidence>
<gene>
    <name evidence="3" type="ORF">A2128_00525</name>
</gene>
<dbReference type="PIRSF" id="PIRSF000808">
    <property type="entry name" value="GalT"/>
    <property type="match status" value="1"/>
</dbReference>
<evidence type="ECO:0000313" key="4">
    <source>
        <dbReference type="Proteomes" id="UP000176349"/>
    </source>
</evidence>
<dbReference type="AlphaFoldDB" id="A0A1G2C872"/>
<dbReference type="EMBL" id="MHKV01000015">
    <property type="protein sequence ID" value="OGY97331.1"/>
    <property type="molecule type" value="Genomic_DNA"/>
</dbReference>
<organism evidence="3 4">
    <name type="scientific">Candidatus Liptonbacteria bacterium GWC1_60_9</name>
    <dbReference type="NCBI Taxonomy" id="1798645"/>
    <lineage>
        <taxon>Bacteria</taxon>
        <taxon>Candidatus Liptoniibacteriota</taxon>
    </lineage>
</organism>
<accession>A0A1G2C872</accession>
<evidence type="ECO:0000313" key="3">
    <source>
        <dbReference type="EMBL" id="OGY97331.1"/>
    </source>
</evidence>
<feature type="domain" description="DUF4921" evidence="2">
    <location>
        <begin position="140"/>
        <end position="322"/>
    </location>
</feature>
<dbReference type="PANTHER" id="PTHR42763:SF2">
    <property type="entry name" value="ADP-GLUCOSE PHOSPHORYLASE"/>
    <property type="match status" value="1"/>
</dbReference>
<name>A0A1G2C872_9BACT</name>
<feature type="active site" description="Tele-UMP-histidine intermediate" evidence="1">
    <location>
        <position position="165"/>
    </location>
</feature>
<dbReference type="SUPFAM" id="SSF54197">
    <property type="entry name" value="HIT-like"/>
    <property type="match status" value="2"/>
</dbReference>
<dbReference type="GO" id="GO:0006012">
    <property type="term" value="P:galactose metabolic process"/>
    <property type="evidence" value="ECO:0007669"/>
    <property type="project" value="InterPro"/>
</dbReference>
<dbReference type="InterPro" id="IPR001937">
    <property type="entry name" value="GalP_UDPtransf1"/>
</dbReference>
<sequence>MTKKSELRQDLVSKDWIVIAPGRGKRPSQYAVRKKKRIRAPIGTCPFEDPQKSGNKKPILVRKNAHGWELQIVENKFPALQHRKLCAATSGHGPYLTMAGAGYHDLLITRDHDANFPRLSPRQALQVFQAFRDRYLMLAGDECVSYLSIFHNWGKDAGASVYHPHYQLIALPIIPPDIWHSLLGSLEYFASKKRCVHCVMIDWERKEKKRIVYENEGAIVIAPFVSRGPFEVRVFPKKHLPYFENTLDADLVGVVDALQAALRLVEKRLGDPDYNFFIHTAPIKNKVDYEPYHWHIEIIPKVSVPAGFELGTGIDINVVDPDVAAGVLRA</sequence>
<dbReference type="GO" id="GO:0008270">
    <property type="term" value="F:zinc ion binding"/>
    <property type="evidence" value="ECO:0007669"/>
    <property type="project" value="InterPro"/>
</dbReference>
<dbReference type="PANTHER" id="PTHR42763">
    <property type="entry name" value="ADP-GLUCOSE PHOSPHORYLASE"/>
    <property type="match status" value="1"/>
</dbReference>
<dbReference type="Pfam" id="PF16268">
    <property type="entry name" value="DUF4921"/>
    <property type="match status" value="1"/>
</dbReference>
<dbReference type="InterPro" id="IPR032576">
    <property type="entry name" value="DUF4921"/>
</dbReference>
<dbReference type="InterPro" id="IPR036265">
    <property type="entry name" value="HIT-like_sf"/>
</dbReference>
<comment type="caution">
    <text evidence="3">The sequence shown here is derived from an EMBL/GenBank/DDBJ whole genome shotgun (WGS) entry which is preliminary data.</text>
</comment>
<dbReference type="GO" id="GO:0008108">
    <property type="term" value="F:UDP-glucose:hexose-1-phosphate uridylyltransferase activity"/>
    <property type="evidence" value="ECO:0007669"/>
    <property type="project" value="InterPro"/>
</dbReference>